<dbReference type="PANTHER" id="PTHR21281">
    <property type="entry name" value="CYTOCHROME B5 DOMAIN-CONTAINING PROTEIN 1"/>
    <property type="match status" value="1"/>
</dbReference>
<sequence>MSGSSSEGASSTASALPPLEYHNLTLNAKKRRFYTPYEVSEHNCASDCWVSFLNKVYNLTPLIALNKTSVLIEPIVANAGRDISHWFDATTQDVKTWIDPIINERAFYTPMKRFLHVPAPPYEAKSKTQEVIPVVPWWQDSKYMIGYLSRKTRFIRIINTLTQDDHQLEVCSEETLREILDRYLVFNAHAASYTWKRLGEVLDMEKTLSENGIEDEDGEFEELGIRDDYYIPAIHLMYNDDLTIG</sequence>
<dbReference type="Pfam" id="PF00173">
    <property type="entry name" value="Cyt-b5"/>
    <property type="match status" value="1"/>
</dbReference>
<dbReference type="eggNOG" id="KOG0537">
    <property type="taxonomic scope" value="Eukaryota"/>
</dbReference>
<keyword evidence="12" id="KW-1185">Reference proteome</keyword>
<keyword evidence="4" id="KW-0479">Metal-binding</keyword>
<comment type="subcellular location">
    <subcellularLocation>
        <location evidence="1">Cytoplasm</location>
        <location evidence="1">Cytoskeleton</location>
        <location evidence="1">Cilium axoneme</location>
    </subcellularLocation>
</comment>
<keyword evidence="2" id="KW-0963">Cytoplasm</keyword>
<evidence type="ECO:0000256" key="6">
    <source>
        <dbReference type="ARBA" id="ARBA00023212"/>
    </source>
</evidence>
<dbReference type="Proteomes" id="UP000006671">
    <property type="component" value="Unassembled WGS sequence"/>
</dbReference>
<reference evidence="11 12" key="1">
    <citation type="journal article" date="2010" name="Cell">
        <title>The genome of Naegleria gruberi illuminates early eukaryotic versatility.</title>
        <authorList>
            <person name="Fritz-Laylin L.K."/>
            <person name="Prochnik S.E."/>
            <person name="Ginger M.L."/>
            <person name="Dacks J.B."/>
            <person name="Carpenter M.L."/>
            <person name="Field M.C."/>
            <person name="Kuo A."/>
            <person name="Paredez A."/>
            <person name="Chapman J."/>
            <person name="Pham J."/>
            <person name="Shu S."/>
            <person name="Neupane R."/>
            <person name="Cipriano M."/>
            <person name="Mancuso J."/>
            <person name="Tu H."/>
            <person name="Salamov A."/>
            <person name="Lindquist E."/>
            <person name="Shapiro H."/>
            <person name="Lucas S."/>
            <person name="Grigoriev I.V."/>
            <person name="Cande W.Z."/>
            <person name="Fulton C."/>
            <person name="Rokhsar D.S."/>
            <person name="Dawson S.C."/>
        </authorList>
    </citation>
    <scope>NUCLEOTIDE SEQUENCE [LARGE SCALE GENOMIC DNA]</scope>
    <source>
        <strain evidence="11 12">NEG-M</strain>
    </source>
</reference>
<dbReference type="Gene3D" id="3.10.120.10">
    <property type="entry name" value="Cytochrome b5-like heme/steroid binding domain"/>
    <property type="match status" value="1"/>
</dbReference>
<dbReference type="GeneID" id="8855205"/>
<evidence type="ECO:0000256" key="5">
    <source>
        <dbReference type="ARBA" id="ARBA00023004"/>
    </source>
</evidence>
<dbReference type="AlphaFoldDB" id="D2V1Q6"/>
<dbReference type="SMART" id="SM01117">
    <property type="entry name" value="Cyt-b5"/>
    <property type="match status" value="1"/>
</dbReference>
<comment type="function">
    <text evidence="9">Radial spoke stalk protein that binds heme under oxidizing conditions. Required for the coordinated beating of multiple cilia maybe by functioning in a redox signaling pathway.</text>
</comment>
<feature type="domain" description="Cytochrome b5 heme-binding" evidence="10">
    <location>
        <begin position="31"/>
        <end position="149"/>
    </location>
</feature>
<dbReference type="InterPro" id="IPR036400">
    <property type="entry name" value="Cyt_B5-like_heme/steroid_sf"/>
</dbReference>
<dbReference type="EMBL" id="GG738848">
    <property type="protein sequence ID" value="EFC49352.1"/>
    <property type="molecule type" value="Genomic_DNA"/>
</dbReference>
<dbReference type="SUPFAM" id="SSF55856">
    <property type="entry name" value="Cytochrome b5-like heme/steroid binding domain"/>
    <property type="match status" value="1"/>
</dbReference>
<dbReference type="InParanoid" id="D2V1Q6"/>
<dbReference type="STRING" id="5762.D2V1Q6"/>
<evidence type="ECO:0000256" key="7">
    <source>
        <dbReference type="ARBA" id="ARBA00023273"/>
    </source>
</evidence>
<protein>
    <recommendedName>
        <fullName evidence="8">Cytochrome b5 domain-containing protein 1</fullName>
    </recommendedName>
</protein>
<keyword evidence="5" id="KW-0408">Iron</keyword>
<dbReference type="VEuPathDB" id="AmoebaDB:NAEGRDRAFT_30192"/>
<dbReference type="GO" id="GO:0046872">
    <property type="term" value="F:metal ion binding"/>
    <property type="evidence" value="ECO:0007669"/>
    <property type="project" value="UniProtKB-KW"/>
</dbReference>
<keyword evidence="3" id="KW-0349">Heme</keyword>
<keyword evidence="6" id="KW-0206">Cytoskeleton</keyword>
<evidence type="ECO:0000313" key="11">
    <source>
        <dbReference type="EMBL" id="EFC49352.1"/>
    </source>
</evidence>
<proteinExistence type="predicted"/>
<gene>
    <name evidence="11" type="ORF">NAEGRDRAFT_30192</name>
</gene>
<evidence type="ECO:0000256" key="1">
    <source>
        <dbReference type="ARBA" id="ARBA00004430"/>
    </source>
</evidence>
<evidence type="ECO:0000256" key="8">
    <source>
        <dbReference type="ARBA" id="ARBA00040649"/>
    </source>
</evidence>
<evidence type="ECO:0000256" key="2">
    <source>
        <dbReference type="ARBA" id="ARBA00022490"/>
    </source>
</evidence>
<evidence type="ECO:0000256" key="9">
    <source>
        <dbReference type="ARBA" id="ARBA00046139"/>
    </source>
</evidence>
<accession>D2V1Q6</accession>
<dbReference type="OrthoDB" id="260091at2759"/>
<keyword evidence="7" id="KW-0966">Cell projection</keyword>
<evidence type="ECO:0000256" key="3">
    <source>
        <dbReference type="ARBA" id="ARBA00022617"/>
    </source>
</evidence>
<dbReference type="RefSeq" id="XP_002682096.1">
    <property type="nucleotide sequence ID" value="XM_002682050.1"/>
</dbReference>
<dbReference type="InterPro" id="IPR001199">
    <property type="entry name" value="Cyt_B5-like_heme/steroid-bd"/>
</dbReference>
<evidence type="ECO:0000259" key="10">
    <source>
        <dbReference type="PROSITE" id="PS50255"/>
    </source>
</evidence>
<name>D2V1Q6_NAEGR</name>
<dbReference type="PANTHER" id="PTHR21281:SF0">
    <property type="entry name" value="CYTOCHROME B5 DOMAIN-CONTAINING PROTEIN 1"/>
    <property type="match status" value="1"/>
</dbReference>
<dbReference type="InterPro" id="IPR052320">
    <property type="entry name" value="Cytochrome_b5_domain"/>
</dbReference>
<organism evidence="12">
    <name type="scientific">Naegleria gruberi</name>
    <name type="common">Amoeba</name>
    <dbReference type="NCBI Taxonomy" id="5762"/>
    <lineage>
        <taxon>Eukaryota</taxon>
        <taxon>Discoba</taxon>
        <taxon>Heterolobosea</taxon>
        <taxon>Tetramitia</taxon>
        <taxon>Eutetramitia</taxon>
        <taxon>Vahlkampfiidae</taxon>
        <taxon>Naegleria</taxon>
    </lineage>
</organism>
<dbReference type="OMA" id="DLTHFFH"/>
<dbReference type="KEGG" id="ngr:NAEGRDRAFT_30192"/>
<dbReference type="GO" id="GO:0005930">
    <property type="term" value="C:axoneme"/>
    <property type="evidence" value="ECO:0007669"/>
    <property type="project" value="UniProtKB-SubCell"/>
</dbReference>
<dbReference type="PROSITE" id="PS50255">
    <property type="entry name" value="CYTOCHROME_B5_2"/>
    <property type="match status" value="1"/>
</dbReference>
<evidence type="ECO:0000256" key="4">
    <source>
        <dbReference type="ARBA" id="ARBA00022723"/>
    </source>
</evidence>
<evidence type="ECO:0000313" key="12">
    <source>
        <dbReference type="Proteomes" id="UP000006671"/>
    </source>
</evidence>